<dbReference type="OrthoDB" id="787277at2"/>
<evidence type="ECO:0000313" key="8">
    <source>
        <dbReference type="Proteomes" id="UP000245429"/>
    </source>
</evidence>
<feature type="transmembrane region" description="Helical" evidence="5">
    <location>
        <begin position="84"/>
        <end position="101"/>
    </location>
</feature>
<evidence type="ECO:0000256" key="5">
    <source>
        <dbReference type="SAM" id="Phobius"/>
    </source>
</evidence>
<dbReference type="InterPro" id="IPR007016">
    <property type="entry name" value="O-antigen_ligase-rel_domated"/>
</dbReference>
<evidence type="ECO:0000259" key="6">
    <source>
        <dbReference type="Pfam" id="PF04932"/>
    </source>
</evidence>
<comment type="subcellular location">
    <subcellularLocation>
        <location evidence="1">Membrane</location>
        <topology evidence="1">Multi-pass membrane protein</topology>
    </subcellularLocation>
</comment>
<feature type="transmembrane region" description="Helical" evidence="5">
    <location>
        <begin position="332"/>
        <end position="355"/>
    </location>
</feature>
<feature type="transmembrane region" description="Helical" evidence="5">
    <location>
        <begin position="218"/>
        <end position="236"/>
    </location>
</feature>
<gene>
    <name evidence="7" type="ORF">DI487_07210</name>
</gene>
<dbReference type="RefSeq" id="WP_109569040.1">
    <property type="nucleotide sequence ID" value="NZ_CP029463.1"/>
</dbReference>
<dbReference type="EMBL" id="CP029463">
    <property type="protein sequence ID" value="AWM13672.1"/>
    <property type="molecule type" value="Genomic_DNA"/>
</dbReference>
<dbReference type="KEGG" id="fse:DI487_07210"/>
<keyword evidence="4 5" id="KW-0472">Membrane</keyword>
<feature type="domain" description="O-antigen ligase-related" evidence="6">
    <location>
        <begin position="181"/>
        <end position="348"/>
    </location>
</feature>
<keyword evidence="8" id="KW-1185">Reference proteome</keyword>
<keyword evidence="3 5" id="KW-1133">Transmembrane helix</keyword>
<feature type="transmembrane region" description="Helical" evidence="5">
    <location>
        <begin position="180"/>
        <end position="206"/>
    </location>
</feature>
<feature type="transmembrane region" description="Helical" evidence="5">
    <location>
        <begin position="30"/>
        <end position="48"/>
    </location>
</feature>
<reference evidence="7 8" key="1">
    <citation type="submission" date="2018-05" db="EMBL/GenBank/DDBJ databases">
        <title>Flavobacterium sp. MEBiC07310.</title>
        <authorList>
            <person name="Baek K."/>
        </authorList>
    </citation>
    <scope>NUCLEOTIDE SEQUENCE [LARGE SCALE GENOMIC DNA]</scope>
    <source>
        <strain evidence="7 8">MEBiC07310</strain>
    </source>
</reference>
<evidence type="ECO:0000256" key="3">
    <source>
        <dbReference type="ARBA" id="ARBA00022989"/>
    </source>
</evidence>
<proteinExistence type="predicted"/>
<dbReference type="GO" id="GO:0016020">
    <property type="term" value="C:membrane"/>
    <property type="evidence" value="ECO:0007669"/>
    <property type="project" value="UniProtKB-SubCell"/>
</dbReference>
<feature type="transmembrane region" description="Helical" evidence="5">
    <location>
        <begin position="7"/>
        <end position="24"/>
    </location>
</feature>
<evidence type="ECO:0000256" key="1">
    <source>
        <dbReference type="ARBA" id="ARBA00004141"/>
    </source>
</evidence>
<dbReference type="Pfam" id="PF04932">
    <property type="entry name" value="Wzy_C"/>
    <property type="match status" value="1"/>
</dbReference>
<accession>A0A2U8QU05</accession>
<protein>
    <recommendedName>
        <fullName evidence="6">O-antigen ligase-related domain-containing protein</fullName>
    </recommendedName>
</protein>
<feature type="transmembrane region" description="Helical" evidence="5">
    <location>
        <begin position="113"/>
        <end position="132"/>
    </location>
</feature>
<dbReference type="PANTHER" id="PTHR37422">
    <property type="entry name" value="TEICHURONIC ACID BIOSYNTHESIS PROTEIN TUAE"/>
    <property type="match status" value="1"/>
</dbReference>
<organism evidence="7 8">
    <name type="scientific">Flavobacterium sediminis</name>
    <dbReference type="NCBI Taxonomy" id="2201181"/>
    <lineage>
        <taxon>Bacteria</taxon>
        <taxon>Pseudomonadati</taxon>
        <taxon>Bacteroidota</taxon>
        <taxon>Flavobacteriia</taxon>
        <taxon>Flavobacteriales</taxon>
        <taxon>Flavobacteriaceae</taxon>
        <taxon>Flavobacterium</taxon>
    </lineage>
</organism>
<dbReference type="Proteomes" id="UP000245429">
    <property type="component" value="Chromosome"/>
</dbReference>
<feature type="transmembrane region" description="Helical" evidence="5">
    <location>
        <begin position="55"/>
        <end position="72"/>
    </location>
</feature>
<feature type="transmembrane region" description="Helical" evidence="5">
    <location>
        <begin position="367"/>
        <end position="387"/>
    </location>
</feature>
<dbReference type="PANTHER" id="PTHR37422:SF13">
    <property type="entry name" value="LIPOPOLYSACCHARIDE BIOSYNTHESIS PROTEIN PA4999-RELATED"/>
    <property type="match status" value="1"/>
</dbReference>
<keyword evidence="2 5" id="KW-0812">Transmembrane</keyword>
<dbReference type="AlphaFoldDB" id="A0A2U8QU05"/>
<dbReference type="InterPro" id="IPR051533">
    <property type="entry name" value="WaaL-like"/>
</dbReference>
<evidence type="ECO:0000256" key="2">
    <source>
        <dbReference type="ARBA" id="ARBA00022692"/>
    </source>
</evidence>
<sequence length="413" mass="47620">MKIKVATLYSALFSIILLAQLYIPSFKVNMLLQLLTLTFFIFSGNGRISIRFLKRIIPLFILFSIPFFVMFFYNYQTGNIIKDISYFIKPIVGITLGYMFFKKINNFQIFLKAIILSGLISASIHFVLLLFFTNVLSGSVSQIREFGKDNFLELFALLLLWFSDAFSQLPLFSKKRKRQILILLLISYFFYLSRTMFVVGIIMILAVKGYTIITARTLKIMVSLVLGILILYGYLFSVKINRNATGIDGFLYKLKIAPGEIFITKIDRENHKDLWDHWRAYEASRAIALMDDNPSSYFLGTGYGSQINLRFHSPLGGTKKGLKFISEIHNGYVFVFYKTGLIGIIAYLFFLIGLYKTNYYQKDYSSHLISAIGLFYLFSSLTITGIFNKRDVLILILGALLFFNYEKKKELSR</sequence>
<name>A0A2U8QU05_9FLAO</name>
<evidence type="ECO:0000313" key="7">
    <source>
        <dbReference type="EMBL" id="AWM13672.1"/>
    </source>
</evidence>
<feature type="transmembrane region" description="Helical" evidence="5">
    <location>
        <begin position="152"/>
        <end position="173"/>
    </location>
</feature>
<evidence type="ECO:0000256" key="4">
    <source>
        <dbReference type="ARBA" id="ARBA00023136"/>
    </source>
</evidence>